<proteinExistence type="predicted"/>
<feature type="transmembrane region" description="Helical" evidence="1">
    <location>
        <begin position="21"/>
        <end position="45"/>
    </location>
</feature>
<reference evidence="2 3" key="1">
    <citation type="journal article" date="2015" name="Genome Biol.">
        <title>Comparative genomics of Steinernema reveals deeply conserved gene regulatory networks.</title>
        <authorList>
            <person name="Dillman A.R."/>
            <person name="Macchietto M."/>
            <person name="Porter C.F."/>
            <person name="Rogers A."/>
            <person name="Williams B."/>
            <person name="Antoshechkin I."/>
            <person name="Lee M.M."/>
            <person name="Goodwin Z."/>
            <person name="Lu X."/>
            <person name="Lewis E.E."/>
            <person name="Goodrich-Blair H."/>
            <person name="Stock S.P."/>
            <person name="Adams B.J."/>
            <person name="Sternberg P.W."/>
            <person name="Mortazavi A."/>
        </authorList>
    </citation>
    <scope>NUCLEOTIDE SEQUENCE [LARGE SCALE GENOMIC DNA]</scope>
    <source>
        <strain evidence="2 3">ALL</strain>
    </source>
</reference>
<organism evidence="2 3">
    <name type="scientific">Steinernema carpocapsae</name>
    <name type="common">Entomopathogenic nematode</name>
    <dbReference type="NCBI Taxonomy" id="34508"/>
    <lineage>
        <taxon>Eukaryota</taxon>
        <taxon>Metazoa</taxon>
        <taxon>Ecdysozoa</taxon>
        <taxon>Nematoda</taxon>
        <taxon>Chromadorea</taxon>
        <taxon>Rhabditida</taxon>
        <taxon>Tylenchina</taxon>
        <taxon>Panagrolaimomorpha</taxon>
        <taxon>Strongyloidoidea</taxon>
        <taxon>Steinernematidae</taxon>
        <taxon>Steinernema</taxon>
    </lineage>
</organism>
<protein>
    <recommendedName>
        <fullName evidence="4">G-protein coupled receptors family 1 profile domain-containing protein</fullName>
    </recommendedName>
</protein>
<keyword evidence="1" id="KW-0472">Membrane</keyword>
<reference evidence="2 3" key="2">
    <citation type="journal article" date="2019" name="G3 (Bethesda)">
        <title>Hybrid Assembly of the Genome of the Entomopathogenic Nematode Steinernema carpocapsae Identifies the X-Chromosome.</title>
        <authorList>
            <person name="Serra L."/>
            <person name="Macchietto M."/>
            <person name="Macias-Munoz A."/>
            <person name="McGill C.J."/>
            <person name="Rodriguez I.M."/>
            <person name="Rodriguez B."/>
            <person name="Murad R."/>
            <person name="Mortazavi A."/>
        </authorList>
    </citation>
    <scope>NUCLEOTIDE SEQUENCE [LARGE SCALE GENOMIC DNA]</scope>
    <source>
        <strain evidence="2 3">ALL</strain>
    </source>
</reference>
<keyword evidence="1" id="KW-0812">Transmembrane</keyword>
<name>A0A4U5MCL9_STECR</name>
<dbReference type="AlphaFoldDB" id="A0A4U5MCL9"/>
<keyword evidence="1" id="KW-1133">Transmembrane helix</keyword>
<feature type="transmembrane region" description="Helical" evidence="1">
    <location>
        <begin position="106"/>
        <end position="129"/>
    </location>
</feature>
<evidence type="ECO:0000256" key="1">
    <source>
        <dbReference type="SAM" id="Phobius"/>
    </source>
</evidence>
<dbReference type="Proteomes" id="UP000298663">
    <property type="component" value="Unassembled WGS sequence"/>
</dbReference>
<evidence type="ECO:0000313" key="2">
    <source>
        <dbReference type="EMBL" id="TKR66782.1"/>
    </source>
</evidence>
<gene>
    <name evidence="2" type="ORF">L596_023022</name>
</gene>
<dbReference type="SUPFAM" id="SSF81321">
    <property type="entry name" value="Family A G protein-coupled receptor-like"/>
    <property type="match status" value="1"/>
</dbReference>
<feature type="transmembrane region" description="Helical" evidence="1">
    <location>
        <begin position="66"/>
        <end position="86"/>
    </location>
</feature>
<feature type="transmembrane region" description="Helical" evidence="1">
    <location>
        <begin position="157"/>
        <end position="182"/>
    </location>
</feature>
<evidence type="ECO:0000313" key="3">
    <source>
        <dbReference type="Proteomes" id="UP000298663"/>
    </source>
</evidence>
<comment type="caution">
    <text evidence="2">The sequence shown here is derived from an EMBL/GenBank/DDBJ whole genome shotgun (WGS) entry which is preliminary data.</text>
</comment>
<dbReference type="EMBL" id="AZBU02000008">
    <property type="protein sequence ID" value="TKR66782.1"/>
    <property type="molecule type" value="Genomic_DNA"/>
</dbReference>
<sequence length="230" mass="26257">MKVLISISTRPFLDENRSYEIIFWTGVFVYSIEFVIGVGNIFIAFDRFLAIQSPIHYCQSYSQVVLKLYVTVLPLIICVTLVICILNRKITELGTIFGHVVNMDVVYMITLCNSFASFLAMPVSGIFLYSLYKFNKRQTAVLTDSSSVRMRRTNQMVIYQLFLEMVLVVIPITTNTVLNYGFGINLPAIFGPFVQLFFVIYTSACSVLFTVKLNRNERTTRVEDLRSAVP</sequence>
<accession>A0A4U5MCL9</accession>
<feature type="transmembrane region" description="Helical" evidence="1">
    <location>
        <begin position="188"/>
        <end position="211"/>
    </location>
</feature>
<evidence type="ECO:0008006" key="4">
    <source>
        <dbReference type="Google" id="ProtNLM"/>
    </source>
</evidence>
<keyword evidence="3" id="KW-1185">Reference proteome</keyword>